<dbReference type="InterPro" id="IPR050709">
    <property type="entry name" value="Biotin_Carboxyl_Carrier/Decarb"/>
</dbReference>
<keyword evidence="1" id="KW-0092">Biotin</keyword>
<dbReference type="AlphaFoldDB" id="B3QSD8"/>
<dbReference type="CDD" id="cd06850">
    <property type="entry name" value="biotinyl_domain"/>
    <property type="match status" value="1"/>
</dbReference>
<keyword evidence="4" id="KW-1185">Reference proteome</keyword>
<dbReference type="SUPFAM" id="SSF51230">
    <property type="entry name" value="Single hybrid motif"/>
    <property type="match status" value="1"/>
</dbReference>
<evidence type="ECO:0000313" key="3">
    <source>
        <dbReference type="EMBL" id="ACF12529.1"/>
    </source>
</evidence>
<evidence type="ECO:0000259" key="2">
    <source>
        <dbReference type="PROSITE" id="PS50968"/>
    </source>
</evidence>
<proteinExistence type="predicted"/>
<gene>
    <name evidence="3" type="ordered locus">Ctha_0058</name>
</gene>
<organism evidence="3 4">
    <name type="scientific">Chloroherpeton thalassium (strain ATCC 35110 / GB-78)</name>
    <dbReference type="NCBI Taxonomy" id="517418"/>
    <lineage>
        <taxon>Bacteria</taxon>
        <taxon>Pseudomonadati</taxon>
        <taxon>Chlorobiota</taxon>
        <taxon>Chlorobiia</taxon>
        <taxon>Chlorobiales</taxon>
        <taxon>Chloroherpetonaceae</taxon>
        <taxon>Chloroherpeton</taxon>
    </lineage>
</organism>
<dbReference type="EMBL" id="CP001100">
    <property type="protein sequence ID" value="ACF12529.1"/>
    <property type="molecule type" value="Genomic_DNA"/>
</dbReference>
<dbReference type="OrthoDB" id="9812676at2"/>
<evidence type="ECO:0000256" key="1">
    <source>
        <dbReference type="ARBA" id="ARBA00023267"/>
    </source>
</evidence>
<dbReference type="PROSITE" id="PS50968">
    <property type="entry name" value="BIOTINYL_LIPOYL"/>
    <property type="match status" value="1"/>
</dbReference>
<dbReference type="HOGENOM" id="CLU_016733_5_1_10"/>
<sequence length="169" mass="18695">MKYKAMVGQAAKYDIELENAAQEEVSLKIDGEEKTVRMMPLGGDLHKVVYENQVFTIRLLQSEGTFTVKFEGNETEVTLVDETQLLIERLGIKIENKKASGDLKSPMPGLVVKLHVSVGDPVEKGQGLLVLEAMKMQNEIKSAVSGTVTEILVSERQPVEKNQLLLKIA</sequence>
<dbReference type="Proteomes" id="UP000001208">
    <property type="component" value="Chromosome"/>
</dbReference>
<dbReference type="PANTHER" id="PTHR45266:SF3">
    <property type="entry name" value="OXALOACETATE DECARBOXYLASE ALPHA CHAIN"/>
    <property type="match status" value="1"/>
</dbReference>
<dbReference type="InterPro" id="IPR001882">
    <property type="entry name" value="Biotin_BS"/>
</dbReference>
<dbReference type="Gene3D" id="2.40.50.100">
    <property type="match status" value="1"/>
</dbReference>
<evidence type="ECO:0000313" key="4">
    <source>
        <dbReference type="Proteomes" id="UP000001208"/>
    </source>
</evidence>
<dbReference type="Pfam" id="PF00364">
    <property type="entry name" value="Biotin_lipoyl"/>
    <property type="match status" value="1"/>
</dbReference>
<reference evidence="3 4" key="1">
    <citation type="submission" date="2008-06" db="EMBL/GenBank/DDBJ databases">
        <title>Complete sequence of Chloroherpeton thalassium ATCC 35110.</title>
        <authorList>
            <consortium name="US DOE Joint Genome Institute"/>
            <person name="Lucas S."/>
            <person name="Copeland A."/>
            <person name="Lapidus A."/>
            <person name="Glavina del Rio T."/>
            <person name="Dalin E."/>
            <person name="Tice H."/>
            <person name="Bruce D."/>
            <person name="Goodwin L."/>
            <person name="Pitluck S."/>
            <person name="Schmutz J."/>
            <person name="Larimer F."/>
            <person name="Land M."/>
            <person name="Hauser L."/>
            <person name="Kyrpides N."/>
            <person name="Mikhailova N."/>
            <person name="Liu Z."/>
            <person name="Li T."/>
            <person name="Zhao F."/>
            <person name="Overmann J."/>
            <person name="Bryant D.A."/>
            <person name="Richardson P."/>
        </authorList>
    </citation>
    <scope>NUCLEOTIDE SEQUENCE [LARGE SCALE GENOMIC DNA]</scope>
    <source>
        <strain evidence="4">ATCC 35110 / GB-78</strain>
    </source>
</reference>
<dbReference type="KEGG" id="cts:Ctha_0058"/>
<dbReference type="InterPro" id="IPR000089">
    <property type="entry name" value="Biotin_lipoyl"/>
</dbReference>
<name>B3QSD8_CHLT3</name>
<accession>B3QSD8</accession>
<dbReference type="eggNOG" id="COG4770">
    <property type="taxonomic scope" value="Bacteria"/>
</dbReference>
<dbReference type="PANTHER" id="PTHR45266">
    <property type="entry name" value="OXALOACETATE DECARBOXYLASE ALPHA CHAIN"/>
    <property type="match status" value="1"/>
</dbReference>
<protein>
    <submittedName>
        <fullName evidence="3">Biotin/lipoyl attachment domain-containing protein</fullName>
    </submittedName>
</protein>
<dbReference type="STRING" id="517418.Ctha_0058"/>
<feature type="domain" description="Lipoyl-binding" evidence="2">
    <location>
        <begin position="94"/>
        <end position="169"/>
    </location>
</feature>
<dbReference type="InterPro" id="IPR011053">
    <property type="entry name" value="Single_hybrid_motif"/>
</dbReference>
<dbReference type="PROSITE" id="PS00188">
    <property type="entry name" value="BIOTIN"/>
    <property type="match status" value="1"/>
</dbReference>
<dbReference type="RefSeq" id="WP_012498613.1">
    <property type="nucleotide sequence ID" value="NC_011026.1"/>
</dbReference>
<dbReference type="FunFam" id="2.40.50.100:FF:000003">
    <property type="entry name" value="Acetyl-CoA carboxylase biotin carboxyl carrier protein"/>
    <property type="match status" value="1"/>
</dbReference>